<name>A0A285UVZ0_9HYPH</name>
<organism evidence="1 2">
    <name type="scientific">Rhizobium subbaraonis</name>
    <dbReference type="NCBI Taxonomy" id="908946"/>
    <lineage>
        <taxon>Bacteria</taxon>
        <taxon>Pseudomonadati</taxon>
        <taxon>Pseudomonadota</taxon>
        <taxon>Alphaproteobacteria</taxon>
        <taxon>Hyphomicrobiales</taxon>
        <taxon>Rhizobiaceae</taxon>
        <taxon>Rhizobium/Agrobacterium group</taxon>
        <taxon>Rhizobium</taxon>
    </lineage>
</organism>
<evidence type="ECO:0000313" key="2">
    <source>
        <dbReference type="Proteomes" id="UP000219167"/>
    </source>
</evidence>
<proteinExistence type="predicted"/>
<evidence type="ECO:0000313" key="1">
    <source>
        <dbReference type="EMBL" id="SOC45989.1"/>
    </source>
</evidence>
<accession>A0A285UVZ0</accession>
<sequence>MIGHRRSDAAIRPHRVLADRLLTTVMPTSIDLHRWLPETQLAAIALARSDSDSVEMPWMAAYRITAGRAFNAKQDKPGCPPLLKQEHGPHTTRLRYDAIGYWHMAAWAVETKSRRHPHRTRTAKVAGRQLLDISINRTCMLRANGIRSDRPHQRAPLDNASCRVLTDAKPASHSYFCQSITHKIASRARQ</sequence>
<keyword evidence="2" id="KW-1185">Reference proteome</keyword>
<protein>
    <submittedName>
        <fullName evidence="1">Uncharacterized protein</fullName>
    </submittedName>
</protein>
<reference evidence="1 2" key="1">
    <citation type="submission" date="2017-08" db="EMBL/GenBank/DDBJ databases">
        <authorList>
            <person name="de Groot N.N."/>
        </authorList>
    </citation>
    <scope>NUCLEOTIDE SEQUENCE [LARGE SCALE GENOMIC DNA]</scope>
    <source>
        <strain evidence="1 2">JC85</strain>
    </source>
</reference>
<gene>
    <name evidence="1" type="ORF">SAMN05892877_119103</name>
</gene>
<dbReference type="EMBL" id="OBQD01000019">
    <property type="protein sequence ID" value="SOC45989.1"/>
    <property type="molecule type" value="Genomic_DNA"/>
</dbReference>
<dbReference type="Proteomes" id="UP000219167">
    <property type="component" value="Unassembled WGS sequence"/>
</dbReference>
<dbReference type="AlphaFoldDB" id="A0A285UVZ0"/>